<proteinExistence type="predicted"/>
<reference evidence="1 2" key="1">
    <citation type="journal article" date="2018" name="Nat. Ecol. Evol.">
        <title>Pezizomycetes genomes reveal the molecular basis of ectomycorrhizal truffle lifestyle.</title>
        <authorList>
            <person name="Murat C."/>
            <person name="Payen T."/>
            <person name="Noel B."/>
            <person name="Kuo A."/>
            <person name="Morin E."/>
            <person name="Chen J."/>
            <person name="Kohler A."/>
            <person name="Krizsan K."/>
            <person name="Balestrini R."/>
            <person name="Da Silva C."/>
            <person name="Montanini B."/>
            <person name="Hainaut M."/>
            <person name="Levati E."/>
            <person name="Barry K.W."/>
            <person name="Belfiori B."/>
            <person name="Cichocki N."/>
            <person name="Clum A."/>
            <person name="Dockter R.B."/>
            <person name="Fauchery L."/>
            <person name="Guy J."/>
            <person name="Iotti M."/>
            <person name="Le Tacon F."/>
            <person name="Lindquist E.A."/>
            <person name="Lipzen A."/>
            <person name="Malagnac F."/>
            <person name="Mello A."/>
            <person name="Molinier V."/>
            <person name="Miyauchi S."/>
            <person name="Poulain J."/>
            <person name="Riccioni C."/>
            <person name="Rubini A."/>
            <person name="Sitrit Y."/>
            <person name="Splivallo R."/>
            <person name="Traeger S."/>
            <person name="Wang M."/>
            <person name="Zifcakova L."/>
            <person name="Wipf D."/>
            <person name="Zambonelli A."/>
            <person name="Paolocci F."/>
            <person name="Nowrousian M."/>
            <person name="Ottonello S."/>
            <person name="Baldrian P."/>
            <person name="Spatafora J.W."/>
            <person name="Henrissat B."/>
            <person name="Nagy L.G."/>
            <person name="Aury J.M."/>
            <person name="Wincker P."/>
            <person name="Grigoriev I.V."/>
            <person name="Bonfante P."/>
            <person name="Martin F.M."/>
        </authorList>
    </citation>
    <scope>NUCLEOTIDE SEQUENCE [LARGE SCALE GENOMIC DNA]</scope>
    <source>
        <strain evidence="1 2">120613-1</strain>
    </source>
</reference>
<organism evidence="1 2">
    <name type="scientific">Choiromyces venosus 120613-1</name>
    <dbReference type="NCBI Taxonomy" id="1336337"/>
    <lineage>
        <taxon>Eukaryota</taxon>
        <taxon>Fungi</taxon>
        <taxon>Dikarya</taxon>
        <taxon>Ascomycota</taxon>
        <taxon>Pezizomycotina</taxon>
        <taxon>Pezizomycetes</taxon>
        <taxon>Pezizales</taxon>
        <taxon>Tuberaceae</taxon>
        <taxon>Choiromyces</taxon>
    </lineage>
</organism>
<dbReference type="AlphaFoldDB" id="A0A3N4IYC6"/>
<sequence length="71" mass="7374">SSLEKRACVVDGCRCSTAYSPGIYCGYCNAVISCPVGQASCERDVYQCGSGGACCNYGVRTSCKNRQGPCG</sequence>
<dbReference type="OrthoDB" id="5394791at2759"/>
<feature type="non-terminal residue" evidence="1">
    <location>
        <position position="1"/>
    </location>
</feature>
<gene>
    <name evidence="1" type="ORF">L873DRAFT_1719842</name>
</gene>
<name>A0A3N4IYC6_9PEZI</name>
<dbReference type="EMBL" id="ML120548">
    <property type="protein sequence ID" value="RPA89977.1"/>
    <property type="molecule type" value="Genomic_DNA"/>
</dbReference>
<accession>A0A3N4IYC6</accession>
<evidence type="ECO:0000313" key="2">
    <source>
        <dbReference type="Proteomes" id="UP000276215"/>
    </source>
</evidence>
<evidence type="ECO:0000313" key="1">
    <source>
        <dbReference type="EMBL" id="RPA89977.1"/>
    </source>
</evidence>
<keyword evidence="2" id="KW-1185">Reference proteome</keyword>
<protein>
    <submittedName>
        <fullName evidence="1">Uncharacterized protein</fullName>
    </submittedName>
</protein>
<dbReference type="Proteomes" id="UP000276215">
    <property type="component" value="Unassembled WGS sequence"/>
</dbReference>